<dbReference type="PIRSF" id="PIRSF030771">
    <property type="entry name" value="UCP030771"/>
    <property type="match status" value="1"/>
</dbReference>
<dbReference type="OrthoDB" id="288162at2"/>
<dbReference type="InterPro" id="IPR011231">
    <property type="entry name" value="Phage_VT1-Sakai_H0018"/>
</dbReference>
<dbReference type="EMBL" id="CP036267">
    <property type="protein sequence ID" value="QDT33987.1"/>
    <property type="molecule type" value="Genomic_DNA"/>
</dbReference>
<evidence type="ECO:0008006" key="3">
    <source>
        <dbReference type="Google" id="ProtNLM"/>
    </source>
</evidence>
<organism evidence="1 2">
    <name type="scientific">Thalassoglobus polymorphus</name>
    <dbReference type="NCBI Taxonomy" id="2527994"/>
    <lineage>
        <taxon>Bacteria</taxon>
        <taxon>Pseudomonadati</taxon>
        <taxon>Planctomycetota</taxon>
        <taxon>Planctomycetia</taxon>
        <taxon>Planctomycetales</taxon>
        <taxon>Planctomycetaceae</taxon>
        <taxon>Thalassoglobus</taxon>
    </lineage>
</organism>
<evidence type="ECO:0000313" key="1">
    <source>
        <dbReference type="EMBL" id="QDT33987.1"/>
    </source>
</evidence>
<dbReference type="RefSeq" id="WP_145201202.1">
    <property type="nucleotide sequence ID" value="NZ_CP036267.1"/>
</dbReference>
<reference evidence="1 2" key="1">
    <citation type="submission" date="2019-02" db="EMBL/GenBank/DDBJ databases">
        <title>Deep-cultivation of Planctomycetes and their phenomic and genomic characterization uncovers novel biology.</title>
        <authorList>
            <person name="Wiegand S."/>
            <person name="Jogler M."/>
            <person name="Boedeker C."/>
            <person name="Pinto D."/>
            <person name="Vollmers J."/>
            <person name="Rivas-Marin E."/>
            <person name="Kohn T."/>
            <person name="Peeters S.H."/>
            <person name="Heuer A."/>
            <person name="Rast P."/>
            <person name="Oberbeckmann S."/>
            <person name="Bunk B."/>
            <person name="Jeske O."/>
            <person name="Meyerdierks A."/>
            <person name="Storesund J.E."/>
            <person name="Kallscheuer N."/>
            <person name="Luecker S."/>
            <person name="Lage O.M."/>
            <person name="Pohl T."/>
            <person name="Merkel B.J."/>
            <person name="Hornburger P."/>
            <person name="Mueller R.-W."/>
            <person name="Bruemmer F."/>
            <person name="Labrenz M."/>
            <person name="Spormann A.M."/>
            <person name="Op den Camp H."/>
            <person name="Overmann J."/>
            <person name="Amann R."/>
            <person name="Jetten M.S.M."/>
            <person name="Mascher T."/>
            <person name="Medema M.H."/>
            <person name="Devos D.P."/>
            <person name="Kaster A.-K."/>
            <person name="Ovreas L."/>
            <person name="Rohde M."/>
            <person name="Galperin M.Y."/>
            <person name="Jogler C."/>
        </authorList>
    </citation>
    <scope>NUCLEOTIDE SEQUENCE [LARGE SCALE GENOMIC DNA]</scope>
    <source>
        <strain evidence="1 2">Mal48</strain>
    </source>
</reference>
<dbReference type="Pfam" id="PF09956">
    <property type="entry name" value="Phage_cement_2"/>
    <property type="match status" value="1"/>
</dbReference>
<proteinExistence type="predicted"/>
<protein>
    <recommendedName>
        <fullName evidence="3">DUF2190 family protein</fullName>
    </recommendedName>
</protein>
<dbReference type="Proteomes" id="UP000315724">
    <property type="component" value="Chromosome"/>
</dbReference>
<sequence>MAVATFIQDGAAIDHTPGSAVAAGDVVVQGDLIGVAKRPIAANELGALSIEGVFDFPKATGVGTAIAVGATVYWDVADSEAKEDSETGANKQLGKVVAAAGDNDTTVRVRLSQ</sequence>
<evidence type="ECO:0000313" key="2">
    <source>
        <dbReference type="Proteomes" id="UP000315724"/>
    </source>
</evidence>
<keyword evidence="2" id="KW-1185">Reference proteome</keyword>
<accession>A0A517QQS6</accession>
<name>A0A517QQS6_9PLAN</name>
<gene>
    <name evidence="1" type="ORF">Mal48_32440</name>
</gene>
<dbReference type="AlphaFoldDB" id="A0A517QQS6"/>
<dbReference type="KEGG" id="tpol:Mal48_32440"/>